<evidence type="ECO:0000313" key="2">
    <source>
        <dbReference type="Proteomes" id="UP000324897"/>
    </source>
</evidence>
<dbReference type="EMBL" id="RWGY01000602">
    <property type="protein sequence ID" value="TVU00345.1"/>
    <property type="molecule type" value="Genomic_DNA"/>
</dbReference>
<comment type="caution">
    <text evidence="1">The sequence shown here is derived from an EMBL/GenBank/DDBJ whole genome shotgun (WGS) entry which is preliminary data.</text>
</comment>
<evidence type="ECO:0000313" key="1">
    <source>
        <dbReference type="EMBL" id="TVU00345.1"/>
    </source>
</evidence>
<feature type="non-terminal residue" evidence="1">
    <location>
        <position position="1"/>
    </location>
</feature>
<proteinExistence type="predicted"/>
<dbReference type="AlphaFoldDB" id="A0A5J9SMY8"/>
<reference evidence="1 2" key="1">
    <citation type="journal article" date="2019" name="Sci. Rep.">
        <title>A high-quality genome of Eragrostis curvula grass provides insights into Poaceae evolution and supports new strategies to enhance forage quality.</title>
        <authorList>
            <person name="Carballo J."/>
            <person name="Santos B.A.C.M."/>
            <person name="Zappacosta D."/>
            <person name="Garbus I."/>
            <person name="Selva J.P."/>
            <person name="Gallo C.A."/>
            <person name="Diaz A."/>
            <person name="Albertini E."/>
            <person name="Caccamo M."/>
            <person name="Echenique V."/>
        </authorList>
    </citation>
    <scope>NUCLEOTIDE SEQUENCE [LARGE SCALE GENOMIC DNA]</scope>
    <source>
        <strain evidence="2">cv. Victoria</strain>
        <tissue evidence="1">Leaf</tissue>
    </source>
</reference>
<protein>
    <submittedName>
        <fullName evidence="1">Uncharacterized protein</fullName>
    </submittedName>
</protein>
<name>A0A5J9SMY8_9POAL</name>
<accession>A0A5J9SMY8</accession>
<dbReference type="Gramene" id="TVU00345">
    <property type="protein sequence ID" value="TVU00345"/>
    <property type="gene ID" value="EJB05_54240"/>
</dbReference>
<gene>
    <name evidence="1" type="ORF">EJB05_54240</name>
</gene>
<dbReference type="Proteomes" id="UP000324897">
    <property type="component" value="Unassembled WGS sequence"/>
</dbReference>
<keyword evidence="2" id="KW-1185">Reference proteome</keyword>
<organism evidence="1 2">
    <name type="scientific">Eragrostis curvula</name>
    <name type="common">weeping love grass</name>
    <dbReference type="NCBI Taxonomy" id="38414"/>
    <lineage>
        <taxon>Eukaryota</taxon>
        <taxon>Viridiplantae</taxon>
        <taxon>Streptophyta</taxon>
        <taxon>Embryophyta</taxon>
        <taxon>Tracheophyta</taxon>
        <taxon>Spermatophyta</taxon>
        <taxon>Magnoliopsida</taxon>
        <taxon>Liliopsida</taxon>
        <taxon>Poales</taxon>
        <taxon>Poaceae</taxon>
        <taxon>PACMAD clade</taxon>
        <taxon>Chloridoideae</taxon>
        <taxon>Eragrostideae</taxon>
        <taxon>Eragrostidinae</taxon>
        <taxon>Eragrostis</taxon>
    </lineage>
</organism>
<sequence>MGGEKETLDLSNLNVALPAAAAAMKSSVKRLGSRLLKPSVAKTEPRTSGDAPAMNSMHLALSCEHPCCSARVSVVATMAASMPRAILRRQISLSRSSPYLSAATRRC</sequence>